<dbReference type="VEuPathDB" id="FungiDB:PTTG_09225"/>
<feature type="compositionally biased region" description="Low complexity" evidence="1">
    <location>
        <begin position="328"/>
        <end position="359"/>
    </location>
</feature>
<accession>A0A180G190</accession>
<reference evidence="3 4" key="3">
    <citation type="journal article" date="2017" name="G3 (Bethesda)">
        <title>Comparative analysis highlights variable genome content of wheat rusts and divergence of the mating loci.</title>
        <authorList>
            <person name="Cuomo C.A."/>
            <person name="Bakkeren G."/>
            <person name="Khalil H.B."/>
            <person name="Panwar V."/>
            <person name="Joly D."/>
            <person name="Linning R."/>
            <person name="Sakthikumar S."/>
            <person name="Song X."/>
            <person name="Adiconis X."/>
            <person name="Fan L."/>
            <person name="Goldberg J.M."/>
            <person name="Levin J.Z."/>
            <person name="Young S."/>
            <person name="Zeng Q."/>
            <person name="Anikster Y."/>
            <person name="Bruce M."/>
            <person name="Wang M."/>
            <person name="Yin C."/>
            <person name="McCallum B."/>
            <person name="Szabo L.J."/>
            <person name="Hulbert S."/>
            <person name="Chen X."/>
            <person name="Fellers J.P."/>
        </authorList>
    </citation>
    <scope>NUCLEOTIDE SEQUENCE</scope>
    <source>
        <strain evidence="4">Isolate 1-1 / race 1 (BBBD)</strain>
        <strain evidence="3">isolate 1-1 / race 1 (BBBD)</strain>
    </source>
</reference>
<proteinExistence type="predicted"/>
<feature type="compositionally biased region" description="Basic and acidic residues" evidence="1">
    <location>
        <begin position="61"/>
        <end position="70"/>
    </location>
</feature>
<evidence type="ECO:0008006" key="5">
    <source>
        <dbReference type="Google" id="ProtNLM"/>
    </source>
</evidence>
<name>A0A180G190_PUCT1</name>
<reference evidence="2" key="2">
    <citation type="submission" date="2016-05" db="EMBL/GenBank/DDBJ databases">
        <title>Comparative analysis highlights variable genome content of wheat rusts and divergence of the mating loci.</title>
        <authorList>
            <person name="Cuomo C.A."/>
            <person name="Bakkeren G."/>
            <person name="Szabo L."/>
            <person name="Khalil H."/>
            <person name="Joly D."/>
            <person name="Goldberg J."/>
            <person name="Young S."/>
            <person name="Zeng Q."/>
            <person name="Fellers J."/>
        </authorList>
    </citation>
    <scope>NUCLEOTIDE SEQUENCE [LARGE SCALE GENOMIC DNA]</scope>
    <source>
        <strain evidence="2">1-1 BBBD Race 1</strain>
    </source>
</reference>
<gene>
    <name evidence="2" type="ORF">PTTG_09225</name>
</gene>
<evidence type="ECO:0000256" key="1">
    <source>
        <dbReference type="SAM" id="MobiDB-lite"/>
    </source>
</evidence>
<feature type="region of interest" description="Disordered" evidence="1">
    <location>
        <begin position="320"/>
        <end position="374"/>
    </location>
</feature>
<evidence type="ECO:0000313" key="3">
    <source>
        <dbReference type="EnsemblFungi" id="PTTG_09225-t43_1-p1"/>
    </source>
</evidence>
<feature type="region of interest" description="Disordered" evidence="1">
    <location>
        <begin position="424"/>
        <end position="468"/>
    </location>
</feature>
<dbReference type="EnsemblFungi" id="PTTG_09225-t43_1">
    <property type="protein sequence ID" value="PTTG_09225-t43_1-p1"/>
    <property type="gene ID" value="PTTG_09225"/>
</dbReference>
<reference evidence="3" key="4">
    <citation type="submission" date="2025-05" db="UniProtKB">
        <authorList>
            <consortium name="EnsemblFungi"/>
        </authorList>
    </citation>
    <scope>IDENTIFICATION</scope>
    <source>
        <strain evidence="3">isolate 1-1 / race 1 (BBBD)</strain>
    </source>
</reference>
<evidence type="ECO:0000313" key="2">
    <source>
        <dbReference type="EMBL" id="OAV86466.1"/>
    </source>
</evidence>
<dbReference type="Proteomes" id="UP000005240">
    <property type="component" value="Unassembled WGS sequence"/>
</dbReference>
<dbReference type="OrthoDB" id="10567412at2759"/>
<organism evidence="2">
    <name type="scientific">Puccinia triticina (isolate 1-1 / race 1 (BBBD))</name>
    <name type="common">Brown leaf rust fungus</name>
    <dbReference type="NCBI Taxonomy" id="630390"/>
    <lineage>
        <taxon>Eukaryota</taxon>
        <taxon>Fungi</taxon>
        <taxon>Dikarya</taxon>
        <taxon>Basidiomycota</taxon>
        <taxon>Pucciniomycotina</taxon>
        <taxon>Pucciniomycetes</taxon>
        <taxon>Pucciniales</taxon>
        <taxon>Pucciniaceae</taxon>
        <taxon>Puccinia</taxon>
    </lineage>
</organism>
<dbReference type="EMBL" id="ADAS02001104">
    <property type="protein sequence ID" value="OAV86466.1"/>
    <property type="molecule type" value="Genomic_DNA"/>
</dbReference>
<sequence>MKMLIDAQLALVEQARKDRYAAREEREANAKRMARMEEATLALIESVRQTPAPPAPITRSAEAELPRIRTSDAPRYTGPAQAVEPFLKWIHGVQVFFATKAIESDVNKIRVVGSLIDETNLLSVYANEVDSYVGKPWQEFKDRLFEVAITPDWREELHKRIVQLKMLDSEDFMSYSIRARTLQRMINFDKPPHKDPTALGDLELARLVMYGMPDELKAMVKNFKLLKAPTFKHGEFKMCTNGYYQSLPKRPASRPRVATPLVNHAALGPTNETVWRVHAFLDSQGRCHFCKKRCGSAPGVCTNPIDRSFIEIPESFVAPPKPADYRRPAALGPLGPTPGRATQPPAGRPGPRAASVAAASEIEGGDDHPSNLFPDNLGLDLGQVSALAEIREEELLEDWDNGPRAPEFKASSVAMYAQLAGMSLSFEDEPDDREIAQPGPIPMANADPEPSTSAKGACDTASRDAGNT</sequence>
<evidence type="ECO:0000313" key="4">
    <source>
        <dbReference type="Proteomes" id="UP000005240"/>
    </source>
</evidence>
<dbReference type="AlphaFoldDB" id="A0A180G190"/>
<feature type="region of interest" description="Disordered" evidence="1">
    <location>
        <begin position="51"/>
        <end position="70"/>
    </location>
</feature>
<protein>
    <recommendedName>
        <fullName evidence="5">Retrotransposon gag domain-containing protein</fullName>
    </recommendedName>
</protein>
<keyword evidence="4" id="KW-1185">Reference proteome</keyword>
<reference evidence="2" key="1">
    <citation type="submission" date="2009-11" db="EMBL/GenBank/DDBJ databases">
        <authorList>
            <consortium name="The Broad Institute Genome Sequencing Platform"/>
            <person name="Ward D."/>
            <person name="Feldgarden M."/>
            <person name="Earl A."/>
            <person name="Young S.K."/>
            <person name="Zeng Q."/>
            <person name="Koehrsen M."/>
            <person name="Alvarado L."/>
            <person name="Berlin A."/>
            <person name="Bochicchio J."/>
            <person name="Borenstein D."/>
            <person name="Chapman S.B."/>
            <person name="Chen Z."/>
            <person name="Engels R."/>
            <person name="Freedman E."/>
            <person name="Gellesch M."/>
            <person name="Goldberg J."/>
            <person name="Griggs A."/>
            <person name="Gujja S."/>
            <person name="Heilman E."/>
            <person name="Heiman D."/>
            <person name="Hepburn T."/>
            <person name="Howarth C."/>
            <person name="Jen D."/>
            <person name="Larson L."/>
            <person name="Lewis B."/>
            <person name="Mehta T."/>
            <person name="Park D."/>
            <person name="Pearson M."/>
            <person name="Roberts A."/>
            <person name="Saif S."/>
            <person name="Shea T."/>
            <person name="Shenoy N."/>
            <person name="Sisk P."/>
            <person name="Stolte C."/>
            <person name="Sykes S."/>
            <person name="Thomson T."/>
            <person name="Walk T."/>
            <person name="White J."/>
            <person name="Yandava C."/>
            <person name="Izard J."/>
            <person name="Baranova O.V."/>
            <person name="Blanton J.M."/>
            <person name="Tanner A.C."/>
            <person name="Dewhirst F.E."/>
            <person name="Haas B."/>
            <person name="Nusbaum C."/>
            <person name="Birren B."/>
        </authorList>
    </citation>
    <scope>NUCLEOTIDE SEQUENCE [LARGE SCALE GENOMIC DNA]</scope>
    <source>
        <strain evidence="2">1-1 BBBD Race 1</strain>
    </source>
</reference>